<evidence type="ECO:0000313" key="2">
    <source>
        <dbReference type="Proteomes" id="UP000054928"/>
    </source>
</evidence>
<evidence type="ECO:0000313" key="1">
    <source>
        <dbReference type="EMBL" id="CEG49220.1"/>
    </source>
</evidence>
<sequence>MQRLCLRESLRSSGTDSSTPKKIFKIGKRLVQLHTHQYSSQSLMYMLESIN</sequence>
<dbReference type="EMBL" id="CCYD01003042">
    <property type="protein sequence ID" value="CEG49220.1"/>
    <property type="molecule type" value="Genomic_DNA"/>
</dbReference>
<reference evidence="2" key="1">
    <citation type="submission" date="2014-09" db="EMBL/GenBank/DDBJ databases">
        <authorList>
            <person name="Sharma Rahul"/>
            <person name="Thines Marco"/>
        </authorList>
    </citation>
    <scope>NUCLEOTIDE SEQUENCE [LARGE SCALE GENOMIC DNA]</scope>
</reference>
<proteinExistence type="predicted"/>
<keyword evidence="2" id="KW-1185">Reference proteome</keyword>
<accession>A0A0P1B5C6</accession>
<dbReference type="AlphaFoldDB" id="A0A0P1B5C6"/>
<organism evidence="1 2">
    <name type="scientific">Plasmopara halstedii</name>
    <name type="common">Downy mildew of sunflower</name>
    <dbReference type="NCBI Taxonomy" id="4781"/>
    <lineage>
        <taxon>Eukaryota</taxon>
        <taxon>Sar</taxon>
        <taxon>Stramenopiles</taxon>
        <taxon>Oomycota</taxon>
        <taxon>Peronosporomycetes</taxon>
        <taxon>Peronosporales</taxon>
        <taxon>Peronosporaceae</taxon>
        <taxon>Plasmopara</taxon>
    </lineage>
</organism>
<dbReference type="RefSeq" id="XP_024585589.1">
    <property type="nucleotide sequence ID" value="XM_024720385.1"/>
</dbReference>
<protein>
    <submittedName>
        <fullName evidence="1">Uncharacterized protein</fullName>
    </submittedName>
</protein>
<dbReference type="Proteomes" id="UP000054928">
    <property type="component" value="Unassembled WGS sequence"/>
</dbReference>
<name>A0A0P1B5C6_PLAHL</name>
<dbReference type="GeneID" id="36402047"/>